<gene>
    <name evidence="2" type="ORF">ENR47_14140</name>
</gene>
<feature type="region of interest" description="Disordered" evidence="1">
    <location>
        <begin position="93"/>
        <end position="265"/>
    </location>
</feature>
<protein>
    <submittedName>
        <fullName evidence="2">Uncharacterized protein</fullName>
    </submittedName>
</protein>
<feature type="compositionally biased region" description="Acidic residues" evidence="1">
    <location>
        <begin position="256"/>
        <end position="265"/>
    </location>
</feature>
<accession>A0A832H5G6</accession>
<comment type="caution">
    <text evidence="2">The sequence shown here is derived from an EMBL/GenBank/DDBJ whole genome shotgun (WGS) entry which is preliminary data.</text>
</comment>
<feature type="compositionally biased region" description="Acidic residues" evidence="1">
    <location>
        <begin position="179"/>
        <end position="222"/>
    </location>
</feature>
<dbReference type="AlphaFoldDB" id="A0A832H5G6"/>
<feature type="compositionally biased region" description="Acidic residues" evidence="1">
    <location>
        <begin position="229"/>
        <end position="243"/>
    </location>
</feature>
<dbReference type="EMBL" id="DSRD01000875">
    <property type="protein sequence ID" value="HGW95397.1"/>
    <property type="molecule type" value="Genomic_DNA"/>
</dbReference>
<sequence>MSQPIPSKTIEKAITKGAKKVLAESGISPSTRSGNKELSHLVTTLSKHPFETVQAAQQYGESLGQKIVECSRQANKQHLDGGVIRLLRSQKNSFSLGNLPKPTPQPTVSAKEPSQLVAKSSAPSANAQAVVQSEEPENVIPAAEPVTSEPLDTQAIEGADEKLEVVPDETELIRATLTEVEEDEEEIEDEDEEIDDEEIDEEDEEIDEDDEEIDDEDEEEDASGSVAVNDDDAEQENEPESLIETEATSDLSNLVEVEEPEEVNV</sequence>
<evidence type="ECO:0000313" key="2">
    <source>
        <dbReference type="EMBL" id="HGW95397.1"/>
    </source>
</evidence>
<reference evidence="2" key="1">
    <citation type="journal article" date="2020" name="mSystems">
        <title>Genome- and Community-Level Interaction Insights into Carbon Utilization and Element Cycling Functions of Hydrothermarchaeota in Hydrothermal Sediment.</title>
        <authorList>
            <person name="Zhou Z."/>
            <person name="Liu Y."/>
            <person name="Xu W."/>
            <person name="Pan J."/>
            <person name="Luo Z.H."/>
            <person name="Li M."/>
        </authorList>
    </citation>
    <scope>NUCLEOTIDE SEQUENCE [LARGE SCALE GENOMIC DNA]</scope>
    <source>
        <strain evidence="2">SpSt-402</strain>
    </source>
</reference>
<evidence type="ECO:0000256" key="1">
    <source>
        <dbReference type="SAM" id="MobiDB-lite"/>
    </source>
</evidence>
<name>A0A832H5G6_9CYAN</name>
<proteinExistence type="predicted"/>
<feature type="compositionally biased region" description="Polar residues" evidence="1">
    <location>
        <begin position="117"/>
        <end position="131"/>
    </location>
</feature>
<organism evidence="2">
    <name type="scientific">Oscillatoriales cyanobacterium SpSt-402</name>
    <dbReference type="NCBI Taxonomy" id="2282168"/>
    <lineage>
        <taxon>Bacteria</taxon>
        <taxon>Bacillati</taxon>
        <taxon>Cyanobacteriota</taxon>
        <taxon>Cyanophyceae</taxon>
        <taxon>Oscillatoriophycideae</taxon>
        <taxon>Oscillatoriales</taxon>
    </lineage>
</organism>